<dbReference type="EMBL" id="APVL01000003">
    <property type="protein sequence ID" value="EWG12081.1"/>
    <property type="molecule type" value="Genomic_DNA"/>
</dbReference>
<protein>
    <submittedName>
        <fullName evidence="2">Aminobenzoyl-glutamate transporter</fullName>
    </submittedName>
</protein>
<feature type="transmembrane region" description="Helical" evidence="1">
    <location>
        <begin position="250"/>
        <end position="272"/>
    </location>
</feature>
<feature type="transmembrane region" description="Helical" evidence="1">
    <location>
        <begin position="161"/>
        <end position="184"/>
    </location>
</feature>
<keyword evidence="1" id="KW-1133">Transmembrane helix</keyword>
<name>W7LA39_CYTFI</name>
<dbReference type="GO" id="GO:1902604">
    <property type="term" value="P:p-aminobenzoyl-glutamate transmembrane transport"/>
    <property type="evidence" value="ECO:0007669"/>
    <property type="project" value="InterPro"/>
</dbReference>
<dbReference type="PANTHER" id="PTHR30282:SF0">
    <property type="entry name" value="P-AMINOBENZOYL-GLUTAMATE TRANSPORT PROTEIN"/>
    <property type="match status" value="1"/>
</dbReference>
<proteinExistence type="predicted"/>
<keyword evidence="1" id="KW-0472">Membrane</keyword>
<feature type="transmembrane region" description="Helical" evidence="1">
    <location>
        <begin position="66"/>
        <end position="91"/>
    </location>
</feature>
<sequence length="543" mass="58424">MIASIRIENQRGFIHKEQKPKTEKRGEYMKTEKQGKKVVTENKKPGIAQRFLNGVEKVGNKLPDPFILFAGLAVLVIIVSAIFSAFGATVVHPGSGEELEVKNLASGEGLNFILTSMLDNFTGFAPLGLVLSMMLGIGLAEKVGMLDYAIKKTILKSPPALITYTVVFVGIMGNIASDAAMVLVPPLAAMVFYKIGRNPIAGLAAGYASAGAGFTANLLIAGTDALLAGISTEAAKIIDENMVVTPIDNWYFNIVSVFVLTIVGGLVTTKFIEPRLGEYKGEEVKEAIKEDPPNAGKALRNAAIAGFAYIALIAGAILIPNSPLTNEDGGLVPSPFLDGIIPIILFFFIIIGTVYGVTVGNIKSSKDVANFMAEAMKDLASYIVLIFAIAQFIAYFSWSNIATWVAVNGAEFLKDVEFTGIGLIIGYIIFTASLNFLITSGSAKWALEAPVFVPMFMQLGYHPAFTQVAYRVADSSTNIVTPMMPYMVIALSFMQKYDKKAGIGTFISLMLPYSITFLITWIIMLLVFVFFGIPFGPGIGPYL</sequence>
<feature type="transmembrane region" description="Helical" evidence="1">
    <location>
        <begin position="445"/>
        <end position="464"/>
    </location>
</feature>
<reference evidence="3" key="1">
    <citation type="submission" date="2013-03" db="EMBL/GenBank/DDBJ databases">
        <title>Draft genome sequence of Bacillus firmus DS1.</title>
        <authorList>
            <person name="Peng D."/>
            <person name="Zhu L."/>
            <person name="Sun M."/>
        </authorList>
    </citation>
    <scope>NUCLEOTIDE SEQUENCE [LARGE SCALE GENOMIC DNA]</scope>
    <source>
        <strain evidence="3">DS1</strain>
    </source>
</reference>
<reference evidence="2 3" key="2">
    <citation type="journal article" date="2016" name="Sci. Rep.">
        <title>A novel serine protease, Sep1, from Bacillus firmus DS-1 has nematicidal activity and degrades multiple intestinal-associated nematode proteins.</title>
        <authorList>
            <person name="Geng C."/>
            <person name="Nie X."/>
            <person name="Tang Z."/>
            <person name="Zhang Y."/>
            <person name="Lin J."/>
            <person name="Sun M."/>
            <person name="Peng D."/>
        </authorList>
    </citation>
    <scope>NUCLEOTIDE SEQUENCE [LARGE SCALE GENOMIC DNA]</scope>
    <source>
        <strain evidence="2 3">DS1</strain>
    </source>
</reference>
<dbReference type="eggNOG" id="COG2978">
    <property type="taxonomic scope" value="Bacteria"/>
</dbReference>
<feature type="transmembrane region" description="Helical" evidence="1">
    <location>
        <begin position="339"/>
        <end position="358"/>
    </location>
</feature>
<evidence type="ECO:0000313" key="3">
    <source>
        <dbReference type="Proteomes" id="UP000019270"/>
    </source>
</evidence>
<evidence type="ECO:0000313" key="2">
    <source>
        <dbReference type="EMBL" id="EWG12081.1"/>
    </source>
</evidence>
<dbReference type="InterPro" id="IPR004697">
    <property type="entry name" value="AbgT"/>
</dbReference>
<dbReference type="AlphaFoldDB" id="W7LA39"/>
<feature type="transmembrane region" description="Helical" evidence="1">
    <location>
        <begin position="418"/>
        <end position="438"/>
    </location>
</feature>
<dbReference type="PANTHER" id="PTHR30282">
    <property type="entry name" value="P-AMINOBENZOYL GLUTAMATE TRANSPORTER"/>
    <property type="match status" value="1"/>
</dbReference>
<comment type="caution">
    <text evidence="2">The sequence shown here is derived from an EMBL/GenBank/DDBJ whole genome shotgun (WGS) entry which is preliminary data.</text>
</comment>
<accession>W7LA39</accession>
<dbReference type="Pfam" id="PF03806">
    <property type="entry name" value="ABG_transport"/>
    <property type="match status" value="1"/>
</dbReference>
<evidence type="ECO:0000256" key="1">
    <source>
        <dbReference type="SAM" id="Phobius"/>
    </source>
</evidence>
<feature type="transmembrane region" description="Helical" evidence="1">
    <location>
        <begin position="298"/>
        <end position="319"/>
    </location>
</feature>
<feature type="transmembrane region" description="Helical" evidence="1">
    <location>
        <begin position="476"/>
        <end position="494"/>
    </location>
</feature>
<organism evidence="2 3">
    <name type="scientific">Cytobacillus firmus DS1</name>
    <dbReference type="NCBI Taxonomy" id="1307436"/>
    <lineage>
        <taxon>Bacteria</taxon>
        <taxon>Bacillati</taxon>
        <taxon>Bacillota</taxon>
        <taxon>Bacilli</taxon>
        <taxon>Bacillales</taxon>
        <taxon>Bacillaceae</taxon>
        <taxon>Cytobacillus</taxon>
    </lineage>
</organism>
<feature type="transmembrane region" description="Helical" evidence="1">
    <location>
        <begin position="506"/>
        <end position="533"/>
    </location>
</feature>
<dbReference type="GO" id="GO:0015558">
    <property type="term" value="F:secondary active p-aminobenzoyl-glutamate transmembrane transporter activity"/>
    <property type="evidence" value="ECO:0007669"/>
    <property type="project" value="InterPro"/>
</dbReference>
<feature type="transmembrane region" description="Helical" evidence="1">
    <location>
        <begin position="121"/>
        <end position="140"/>
    </location>
</feature>
<feature type="transmembrane region" description="Helical" evidence="1">
    <location>
        <begin position="379"/>
        <end position="398"/>
    </location>
</feature>
<gene>
    <name evidence="2" type="ORF">PBF_04778</name>
</gene>
<dbReference type="Proteomes" id="UP000019270">
    <property type="component" value="Unassembled WGS sequence"/>
</dbReference>
<keyword evidence="1" id="KW-0812">Transmembrane</keyword>
<dbReference type="PATRIC" id="fig|1307436.3.peg.1016"/>